<dbReference type="InterPro" id="IPR027417">
    <property type="entry name" value="P-loop_NTPase"/>
</dbReference>
<dbReference type="GO" id="GO:0005524">
    <property type="term" value="F:ATP binding"/>
    <property type="evidence" value="ECO:0007669"/>
    <property type="project" value="UniProtKB-KW"/>
</dbReference>
<evidence type="ECO:0000313" key="17">
    <source>
        <dbReference type="EMBL" id="AWI67137.1"/>
    </source>
</evidence>
<keyword evidence="4 13" id="KW-0645">Protease</keyword>
<dbReference type="SMART" id="SM00382">
    <property type="entry name" value="AAA"/>
    <property type="match status" value="1"/>
</dbReference>
<keyword evidence="11" id="KW-0693">Viral RNA replication</keyword>
<dbReference type="GO" id="GO:0006508">
    <property type="term" value="P:proteolysis"/>
    <property type="evidence" value="ECO:0007669"/>
    <property type="project" value="UniProtKB-KW"/>
</dbReference>
<dbReference type="Gene3D" id="3.40.50.300">
    <property type="entry name" value="P-loop containing nucleotide triphosphate hydrolases"/>
    <property type="match status" value="1"/>
</dbReference>
<dbReference type="Gene3D" id="1.20.960.20">
    <property type="match status" value="1"/>
</dbReference>
<dbReference type="GO" id="GO:0004197">
    <property type="term" value="F:cysteine-type endopeptidase activity"/>
    <property type="evidence" value="ECO:0007669"/>
    <property type="project" value="InterPro"/>
</dbReference>
<keyword evidence="5" id="KW-0808">Transferase</keyword>
<dbReference type="GO" id="GO:0017111">
    <property type="term" value="F:ribonucleoside triphosphate phosphatase activity"/>
    <property type="evidence" value="ECO:0007669"/>
    <property type="project" value="UniProtKB-EC"/>
</dbReference>
<dbReference type="GO" id="GO:0043657">
    <property type="term" value="C:host cell"/>
    <property type="evidence" value="ECO:0007669"/>
    <property type="project" value="UniProtKB-SubCell"/>
</dbReference>
<evidence type="ECO:0000256" key="3">
    <source>
        <dbReference type="ARBA" id="ARBA00022520"/>
    </source>
</evidence>
<comment type="catalytic activity">
    <reaction evidence="12">
        <text>a ribonucleoside 5'-triphosphate + H2O = a ribonucleoside 5'-diphosphate + phosphate + H(+)</text>
        <dbReference type="Rhea" id="RHEA:23680"/>
        <dbReference type="ChEBI" id="CHEBI:15377"/>
        <dbReference type="ChEBI" id="CHEBI:15378"/>
        <dbReference type="ChEBI" id="CHEBI:43474"/>
        <dbReference type="ChEBI" id="CHEBI:57930"/>
        <dbReference type="ChEBI" id="CHEBI:61557"/>
        <dbReference type="EC" id="3.6.1.15"/>
    </reaction>
</comment>
<feature type="domain" description="SF3 helicase" evidence="15">
    <location>
        <begin position="403"/>
        <end position="569"/>
    </location>
</feature>
<dbReference type="InterPro" id="IPR014759">
    <property type="entry name" value="Helicase_SF3_ssRNA_vir"/>
</dbReference>
<dbReference type="InterPro" id="IPR001205">
    <property type="entry name" value="RNA-dir_pol_C"/>
</dbReference>
<dbReference type="SUPFAM" id="SSF52540">
    <property type="entry name" value="P-loop containing nucleoside triphosphate hydrolases"/>
    <property type="match status" value="1"/>
</dbReference>
<dbReference type="PROSITE" id="PS51537">
    <property type="entry name" value="NV_3CL_PRO"/>
    <property type="match status" value="1"/>
</dbReference>
<dbReference type="InterPro" id="IPR007094">
    <property type="entry name" value="RNA-dir_pol_PSvirus"/>
</dbReference>
<evidence type="ECO:0000259" key="15">
    <source>
        <dbReference type="PROSITE" id="PS51218"/>
    </source>
</evidence>
<dbReference type="Pfam" id="PF05416">
    <property type="entry name" value="Peptidase_C37"/>
    <property type="match status" value="1"/>
</dbReference>
<evidence type="ECO:0000256" key="10">
    <source>
        <dbReference type="ARBA" id="ARBA00022840"/>
    </source>
</evidence>
<dbReference type="InterPro" id="IPR043502">
    <property type="entry name" value="DNA/RNA_pol_sf"/>
</dbReference>
<evidence type="ECO:0000256" key="7">
    <source>
        <dbReference type="ARBA" id="ARBA00022741"/>
    </source>
</evidence>
<keyword evidence="3" id="KW-0191">Covalent protein-RNA linkage</keyword>
<dbReference type="InterPro" id="IPR001665">
    <property type="entry name" value="Norovirus_pept_C37"/>
</dbReference>
<keyword evidence="8 13" id="KW-0378">Hydrolase</keyword>
<protein>
    <recommendedName>
        <fullName evidence="1">Genome polyprotein</fullName>
    </recommendedName>
</protein>
<evidence type="ECO:0000256" key="4">
    <source>
        <dbReference type="ARBA" id="ARBA00022670"/>
    </source>
</evidence>
<dbReference type="PROSITE" id="PS50507">
    <property type="entry name" value="RDRP_SSRNA_POS"/>
    <property type="match status" value="1"/>
</dbReference>
<evidence type="ECO:0000256" key="8">
    <source>
        <dbReference type="ARBA" id="ARBA00022801"/>
    </source>
</evidence>
<comment type="function">
    <text evidence="13">3C-like protease processes the polyprotein: 3CLpro-RdRp is first released by autocleavage, then all other proteins are cleaved. May cleave polyadenylate-binding protein thereby inhibiting cellular translation.</text>
</comment>
<dbReference type="Pfam" id="PF08405">
    <property type="entry name" value="Calici_PP_N"/>
    <property type="match status" value="1"/>
</dbReference>
<name>A0A2S1TZU7_NORV</name>
<feature type="domain" description="RdRp catalytic" evidence="14">
    <location>
        <begin position="1349"/>
        <end position="1470"/>
    </location>
</feature>
<evidence type="ECO:0000259" key="14">
    <source>
        <dbReference type="PROSITE" id="PS50507"/>
    </source>
</evidence>
<evidence type="ECO:0000256" key="13">
    <source>
        <dbReference type="PROSITE-ProRule" id="PRU00870"/>
    </source>
</evidence>
<feature type="active site" description="For 3CLpro activity" evidence="13">
    <location>
        <position position="963"/>
    </location>
</feature>
<dbReference type="Gene3D" id="3.30.70.270">
    <property type="match status" value="2"/>
</dbReference>
<keyword evidence="9 13" id="KW-0788">Thiol protease</keyword>
<dbReference type="InterPro" id="IPR000605">
    <property type="entry name" value="Helicase_SF3_ssDNA/RNA_vir"/>
</dbReference>
<dbReference type="PROSITE" id="PS51218">
    <property type="entry name" value="SF3_HELICASE_2"/>
    <property type="match status" value="1"/>
</dbReference>
<dbReference type="GO" id="GO:0003723">
    <property type="term" value="F:RNA binding"/>
    <property type="evidence" value="ECO:0007669"/>
    <property type="project" value="InterPro"/>
</dbReference>
<evidence type="ECO:0000256" key="12">
    <source>
        <dbReference type="ARBA" id="ARBA00047631"/>
    </source>
</evidence>
<dbReference type="PRINTS" id="PR00917">
    <property type="entry name" value="SRSVCYSPTASE"/>
</dbReference>
<reference evidence="17" key="1">
    <citation type="submission" date="2017-06" db="EMBL/GenBank/DDBJ databases">
        <authorList>
            <person name="Kim H.J."/>
            <person name="Triplett B.A."/>
        </authorList>
    </citation>
    <scope>NUCLEOTIDE SEQUENCE [LARGE SCALE GENOMIC DNA]</scope>
    <source>
        <strain evidence="17">NPIH26</strain>
    </source>
</reference>
<proteinExistence type="predicted"/>
<keyword evidence="10" id="KW-0067">ATP-binding</keyword>
<dbReference type="Gene3D" id="6.10.250.3230">
    <property type="match status" value="1"/>
</dbReference>
<feature type="active site" description="For 3CLpro activity" evidence="13">
    <location>
        <position position="1072"/>
    </location>
</feature>
<dbReference type="Proteomes" id="UP000246512">
    <property type="component" value="Segment"/>
</dbReference>
<dbReference type="GO" id="GO:0003968">
    <property type="term" value="F:RNA-directed RNA polymerase activity"/>
    <property type="evidence" value="ECO:0007669"/>
    <property type="project" value="UniProtKB-KW"/>
</dbReference>
<dbReference type="Gene3D" id="2.40.10.10">
    <property type="entry name" value="Trypsin-like serine proteases"/>
    <property type="match status" value="2"/>
</dbReference>
<dbReference type="GO" id="GO:0039694">
    <property type="term" value="P:viral RNA genome replication"/>
    <property type="evidence" value="ECO:0007669"/>
    <property type="project" value="InterPro"/>
</dbReference>
<comment type="catalytic activity">
    <reaction evidence="13">
        <text>Endopeptidase with a preference for cleavage when the P1 position is occupied by Glu-|-Xaa and the P1' position is occupied by Gly-|-Yaa.</text>
        <dbReference type="EC" id="3.4.22.66"/>
    </reaction>
</comment>
<dbReference type="Gene3D" id="6.10.20.70">
    <property type="match status" value="1"/>
</dbReference>
<organism evidence="17">
    <name type="scientific">Bat norovirus</name>
    <dbReference type="NCBI Taxonomy" id="1514709"/>
    <lineage>
        <taxon>Viruses</taxon>
        <taxon>Riboviria</taxon>
        <taxon>Orthornavirae</taxon>
        <taxon>Pisuviricota</taxon>
        <taxon>Pisoniviricetes</taxon>
        <taxon>Picornavirales</taxon>
        <taxon>Caliciviridae</taxon>
        <taxon>Norovirus</taxon>
        <taxon>Norovirus norwalkense</taxon>
        <taxon>Norwalk virus</taxon>
    </lineage>
</organism>
<keyword evidence="6" id="KW-0548">Nucleotidyltransferase</keyword>
<dbReference type="GO" id="GO:0003724">
    <property type="term" value="F:RNA helicase activity"/>
    <property type="evidence" value="ECO:0007669"/>
    <property type="project" value="InterPro"/>
</dbReference>
<feature type="domain" description="Peptidase C37" evidence="16">
    <location>
        <begin position="934"/>
        <end position="1114"/>
    </location>
</feature>
<keyword evidence="7" id="KW-0547">Nucleotide-binding</keyword>
<evidence type="ECO:0000256" key="1">
    <source>
        <dbReference type="ARBA" id="ARBA00020107"/>
    </source>
</evidence>
<dbReference type="SUPFAM" id="SSF50494">
    <property type="entry name" value="Trypsin-like serine proteases"/>
    <property type="match status" value="1"/>
</dbReference>
<dbReference type="EMBL" id="MF373609">
    <property type="protein sequence ID" value="AWI67137.1"/>
    <property type="molecule type" value="Genomic_RNA"/>
</dbReference>
<sequence length="1622" mass="178932" precursor="true">MPPLEDSEDDPFRVSYVRATNTVITFPDMSYCPEDSGAPRPRACPPLFQRAEDPHAAEPQIGAIIEEYEGQFNHYSLYAGNGEVVGLHSPAAAISMAKVEKRPISLWWRPVYAPKRQYRVAEVVMLVGETVPYVATSNNCYDFCVAALGLDDSWLCRKYVTHDTGYYPPKQTWNGNFVDLEQMSKLELVRDAALSAFAAVFSQPVKDLLNKFKPLNLLHILSSCDWTFSGIVEAVVLVAGLLGVLWSPPDVVAFLAPLMPSLQLQGPPTEVASEIIPLILGGIGMAIGLTSESIGRMISTAASTLRACKDIGAYGMEIIRMIAKYFFPNKTDEDASKVASGVEAAIIDMEVLAANNLTGLLKSKENMQAYMKVLDLEEEKVRKISSRTSSPDIVATTNALLGRISATRAVVSKAKAELSARTRPVVIMISGRPGIGKTYMAKSLAQALARANGQQDARVGIVPRNDVDHWDAYRGESVVLWDDYGMGNVIKDALRLQELADTCPVTLNCDRIENKGKMFGSEYIIVTTNLQTPAPLDYVNMEAVARRVDFLVYAESPDVEAAKTAAPGDPKAVQAVYKKDHSHLVLTLAPQGGFDRAGNTPHGKGVTKRTTFATLQARAIALAAERRDEYELQGAPLAEYDFNKDKVATFRQLAADNGYSLIDALRAGTDFAKVKSKEDLAKAARNWRIKRCVVMYGPHTCYLESDGKGTVLLDGAPVTPAQAARREVATALERLWVARARFYVRAVQQLVMTLIQTFASGFVISRAVGRIKDRWKGAELAPAPKSETKIRPVWCDWDMEAKGKTKTGRGRKHTAFSSKGLSDEEYDEYKKIREERGGKYSIQEYLEDRDRFLEEVTIGRATEENFTDADEAALRQRIFRPTRKQRAEERRSLGLVSGIEIRKRKPDDFNPKGPLWADDQRTEIDYKEEIRFEAPASVWARIVPFGSGWGFWVSPNLFITTTHVVPPGAAEFFGCPKERIQIHRTGEFVRMRFPTAVRPDVSGMVLDEGAPEGTVATILVKRTSGETMPLAVRMGTQATMKVQGRQVVGQVGMLLTGANAKGMDLGTLPGDCGCPYVYKRGNDWVVIGVHTAASRGGNTVIAAVQAGEGETTLEGPAAGTYCGAPIVGPGQAPTLSTKTKFWRSDPGPMPPETYIPAYLGGKDPRVANGPSLQQVLRDQLKPFTQPRGKSPKPHLLKAAKETVENFLEQTVEPARHWSYAEACQSLDKTTSSGHPYHVTKNEHWNGQSFTGPLADQASKANLMYEQGKHMTPLYTAALKDELVKPTKVYGEVKKRLLWGADLGTMIRCARAFGGFCESMKKSCNNIPVRVGININEDGPIIFEQHARYHYHMDADYTRWDSTQQRAVMAEALDIMVKFSAEPELATIVAQDLAAPSHLDVGDFVVSVAEGLPSGTPCTSQLNSIMHWLYTLCAMADVTGLDPDVIQANSVFSFYGDDEIISTDIDIDAGALTAKLKEYGLKPTRPDKTEGPLIKHTNLAGLTFLRRLIVNDNLGWYGRLEKSSIERQLYWTRGPNHDNPDESLIPHAQRATQLMCLLGEAALHGRKFYSKVASRVINEVKAGGMDFYVPKFEALFRWMRFSDLSTWEGDRNLAPDFVNEDGV</sequence>
<dbReference type="InterPro" id="IPR043128">
    <property type="entry name" value="Rev_trsase/Diguanyl_cyclase"/>
</dbReference>
<evidence type="ECO:0000259" key="16">
    <source>
        <dbReference type="PROSITE" id="PS51537"/>
    </source>
</evidence>
<evidence type="ECO:0000256" key="9">
    <source>
        <dbReference type="ARBA" id="ARBA00022807"/>
    </source>
</evidence>
<feature type="active site" description="For 3CLpro activity" evidence="13">
    <location>
        <position position="987"/>
    </location>
</feature>
<evidence type="ECO:0000256" key="2">
    <source>
        <dbReference type="ARBA" id="ARBA00022484"/>
    </source>
</evidence>
<keyword evidence="2" id="KW-0696">RNA-directed RNA polymerase</keyword>
<comment type="PTM">
    <text evidence="13">Specific enzymatic cleavages in vivo yield mature proteins. 3CLpro is first autocatalytically cleaved, then processes the whole polyprotein.</text>
</comment>
<evidence type="ECO:0000256" key="5">
    <source>
        <dbReference type="ARBA" id="ARBA00022679"/>
    </source>
</evidence>
<dbReference type="InterPro" id="IPR013614">
    <property type="entry name" value="Viral_PP_Calicivir_N"/>
</dbReference>
<dbReference type="GO" id="GO:0006351">
    <property type="term" value="P:DNA-templated transcription"/>
    <property type="evidence" value="ECO:0007669"/>
    <property type="project" value="InterPro"/>
</dbReference>
<dbReference type="InterPro" id="IPR003593">
    <property type="entry name" value="AAA+_ATPase"/>
</dbReference>
<dbReference type="InterPro" id="IPR043504">
    <property type="entry name" value="Peptidase_S1_PA_chymotrypsin"/>
</dbReference>
<gene>
    <name evidence="17" type="primary">ORF1</name>
</gene>
<dbReference type="InterPro" id="IPR009003">
    <property type="entry name" value="Peptidase_S1_PA"/>
</dbReference>
<evidence type="ECO:0000256" key="11">
    <source>
        <dbReference type="ARBA" id="ARBA00022953"/>
    </source>
</evidence>
<dbReference type="Pfam" id="PF00680">
    <property type="entry name" value="RdRP_1"/>
    <property type="match status" value="1"/>
</dbReference>
<dbReference type="SUPFAM" id="SSF56672">
    <property type="entry name" value="DNA/RNA polymerases"/>
    <property type="match status" value="1"/>
</dbReference>
<evidence type="ECO:0000256" key="6">
    <source>
        <dbReference type="ARBA" id="ARBA00022695"/>
    </source>
</evidence>
<accession>A0A2S1TZU7</accession>
<dbReference type="Pfam" id="PF00910">
    <property type="entry name" value="RNA_helicase"/>
    <property type="match status" value="1"/>
</dbReference>